<name>A0A2K3LFE1_TRIPR</name>
<sequence length="45" mass="5050">MMRVAKNVEEELKDDDEDDGGRYGEKGKETLDLVGKEFAACPTMK</sequence>
<proteinExistence type="predicted"/>
<dbReference type="EMBL" id="ASHM01032030">
    <property type="protein sequence ID" value="PNX77246.1"/>
    <property type="molecule type" value="Genomic_DNA"/>
</dbReference>
<evidence type="ECO:0000313" key="2">
    <source>
        <dbReference type="EMBL" id="PNX77246.1"/>
    </source>
</evidence>
<reference evidence="2 3" key="1">
    <citation type="journal article" date="2014" name="Am. J. Bot.">
        <title>Genome assembly and annotation for red clover (Trifolium pratense; Fabaceae).</title>
        <authorList>
            <person name="Istvanek J."/>
            <person name="Jaros M."/>
            <person name="Krenek A."/>
            <person name="Repkova J."/>
        </authorList>
    </citation>
    <scope>NUCLEOTIDE SEQUENCE [LARGE SCALE GENOMIC DNA]</scope>
    <source>
        <strain evidence="3">cv. Tatra</strain>
        <tissue evidence="2">Young leaves</tissue>
    </source>
</reference>
<comment type="caution">
    <text evidence="2">The sequence shown here is derived from an EMBL/GenBank/DDBJ whole genome shotgun (WGS) entry which is preliminary data.</text>
</comment>
<protein>
    <submittedName>
        <fullName evidence="2">Uncharacterized protein</fullName>
    </submittedName>
</protein>
<feature type="compositionally biased region" description="Basic and acidic residues" evidence="1">
    <location>
        <begin position="1"/>
        <end position="10"/>
    </location>
</feature>
<dbReference type="Proteomes" id="UP000236291">
    <property type="component" value="Unassembled WGS sequence"/>
</dbReference>
<dbReference type="AlphaFoldDB" id="A0A2K3LFE1"/>
<feature type="region of interest" description="Disordered" evidence="1">
    <location>
        <begin position="1"/>
        <end position="28"/>
    </location>
</feature>
<reference evidence="2 3" key="2">
    <citation type="journal article" date="2017" name="Front. Plant Sci.">
        <title>Gene Classification and Mining of Molecular Markers Useful in Red Clover (Trifolium pratense) Breeding.</title>
        <authorList>
            <person name="Istvanek J."/>
            <person name="Dluhosova J."/>
            <person name="Dluhos P."/>
            <person name="Patkova L."/>
            <person name="Nedelnik J."/>
            <person name="Repkova J."/>
        </authorList>
    </citation>
    <scope>NUCLEOTIDE SEQUENCE [LARGE SCALE GENOMIC DNA]</scope>
    <source>
        <strain evidence="3">cv. Tatra</strain>
        <tissue evidence="2">Young leaves</tissue>
    </source>
</reference>
<evidence type="ECO:0000313" key="3">
    <source>
        <dbReference type="Proteomes" id="UP000236291"/>
    </source>
</evidence>
<organism evidence="2 3">
    <name type="scientific">Trifolium pratense</name>
    <name type="common">Red clover</name>
    <dbReference type="NCBI Taxonomy" id="57577"/>
    <lineage>
        <taxon>Eukaryota</taxon>
        <taxon>Viridiplantae</taxon>
        <taxon>Streptophyta</taxon>
        <taxon>Embryophyta</taxon>
        <taxon>Tracheophyta</taxon>
        <taxon>Spermatophyta</taxon>
        <taxon>Magnoliopsida</taxon>
        <taxon>eudicotyledons</taxon>
        <taxon>Gunneridae</taxon>
        <taxon>Pentapetalae</taxon>
        <taxon>rosids</taxon>
        <taxon>fabids</taxon>
        <taxon>Fabales</taxon>
        <taxon>Fabaceae</taxon>
        <taxon>Papilionoideae</taxon>
        <taxon>50 kb inversion clade</taxon>
        <taxon>NPAAA clade</taxon>
        <taxon>Hologalegina</taxon>
        <taxon>IRL clade</taxon>
        <taxon>Trifolieae</taxon>
        <taxon>Trifolium</taxon>
    </lineage>
</organism>
<accession>A0A2K3LFE1</accession>
<gene>
    <name evidence="2" type="ORF">L195_g033209</name>
</gene>
<evidence type="ECO:0000256" key="1">
    <source>
        <dbReference type="SAM" id="MobiDB-lite"/>
    </source>
</evidence>